<name>A0A5C4UQL3_9ACTN</name>
<dbReference type="Proteomes" id="UP000311713">
    <property type="component" value="Unassembled WGS sequence"/>
</dbReference>
<evidence type="ECO:0000313" key="3">
    <source>
        <dbReference type="Proteomes" id="UP000311713"/>
    </source>
</evidence>
<dbReference type="OrthoDB" id="4556966at2"/>
<dbReference type="AlphaFoldDB" id="A0A5C4UQL3"/>
<gene>
    <name evidence="2" type="ORF">FH715_25365</name>
</gene>
<evidence type="ECO:0000313" key="2">
    <source>
        <dbReference type="EMBL" id="TNM25900.1"/>
    </source>
</evidence>
<dbReference type="EMBL" id="VDGT01000026">
    <property type="protein sequence ID" value="TNM25900.1"/>
    <property type="molecule type" value="Genomic_DNA"/>
</dbReference>
<sequence>MSTHPDPDLEKPAQEPEGRHPHDETLADCFLGAVDERLAREAEFRVPVALIAEVYGDRVA</sequence>
<keyword evidence="3" id="KW-1185">Reference proteome</keyword>
<accession>A0A5C4UQL3</accession>
<proteinExistence type="predicted"/>
<evidence type="ECO:0000256" key="1">
    <source>
        <dbReference type="SAM" id="MobiDB-lite"/>
    </source>
</evidence>
<protein>
    <submittedName>
        <fullName evidence="2">Uncharacterized protein</fullName>
    </submittedName>
</protein>
<dbReference type="RefSeq" id="WP_139649341.1">
    <property type="nucleotide sequence ID" value="NZ_BAAAZS010000035.1"/>
</dbReference>
<reference evidence="2 3" key="1">
    <citation type="submission" date="2019-06" db="EMBL/GenBank/DDBJ databases">
        <title>Draft genome of Streptomyces sedi sp. JCM16909.</title>
        <authorList>
            <person name="Klykleung N."/>
            <person name="Tanasupawat S."/>
            <person name="Kudo T."/>
            <person name="Yuki M."/>
            <person name="Ohkuma M."/>
        </authorList>
    </citation>
    <scope>NUCLEOTIDE SEQUENCE [LARGE SCALE GENOMIC DNA]</scope>
    <source>
        <strain evidence="2 3">JCM 16909</strain>
    </source>
</reference>
<feature type="region of interest" description="Disordered" evidence="1">
    <location>
        <begin position="1"/>
        <end position="24"/>
    </location>
</feature>
<organism evidence="2 3">
    <name type="scientific">Streptomyces sedi</name>
    <dbReference type="NCBI Taxonomy" id="555059"/>
    <lineage>
        <taxon>Bacteria</taxon>
        <taxon>Bacillati</taxon>
        <taxon>Actinomycetota</taxon>
        <taxon>Actinomycetes</taxon>
        <taxon>Kitasatosporales</taxon>
        <taxon>Streptomycetaceae</taxon>
        <taxon>Streptomyces</taxon>
    </lineage>
</organism>
<comment type="caution">
    <text evidence="2">The sequence shown here is derived from an EMBL/GenBank/DDBJ whole genome shotgun (WGS) entry which is preliminary data.</text>
</comment>